<dbReference type="Gene3D" id="3.40.50.1010">
    <property type="entry name" value="5'-nuclease"/>
    <property type="match status" value="1"/>
</dbReference>
<evidence type="ECO:0000259" key="1">
    <source>
        <dbReference type="Pfam" id="PF13470"/>
    </source>
</evidence>
<dbReference type="InterPro" id="IPR002716">
    <property type="entry name" value="PIN_dom"/>
</dbReference>
<proteinExistence type="predicted"/>
<accession>A0A450WJT1</accession>
<dbReference type="InterPro" id="IPR029060">
    <property type="entry name" value="PIN-like_dom_sf"/>
</dbReference>
<dbReference type="EMBL" id="CAADFK010000114">
    <property type="protein sequence ID" value="VFK17295.1"/>
    <property type="molecule type" value="Genomic_DNA"/>
</dbReference>
<sequence length="143" mass="15560">MKIMLDLNVLLDVAQGREPFYAASAGVLSMLLRGEATACIPGHALTTLHYLLSRGSSKETADEFIDWLLARFKIIGEDHGVFARARSLKMADFEDAVVASAAEAAGCQWIVTRNPKDFLVSPVAPLTPEEFLAEWPNGKVEGI</sequence>
<name>A0A450WJT1_9GAMM</name>
<protein>
    <submittedName>
        <fullName evidence="2">Predicted nucleic acid-binding protein, contains PIN domain</fullName>
    </submittedName>
</protein>
<evidence type="ECO:0000313" key="2">
    <source>
        <dbReference type="EMBL" id="VFK17295.1"/>
    </source>
</evidence>
<organism evidence="2">
    <name type="scientific">Candidatus Kentrum sp. LPFa</name>
    <dbReference type="NCBI Taxonomy" id="2126335"/>
    <lineage>
        <taxon>Bacteria</taxon>
        <taxon>Pseudomonadati</taxon>
        <taxon>Pseudomonadota</taxon>
        <taxon>Gammaproteobacteria</taxon>
        <taxon>Candidatus Kentrum</taxon>
    </lineage>
</organism>
<dbReference type="SUPFAM" id="SSF88723">
    <property type="entry name" value="PIN domain-like"/>
    <property type="match status" value="1"/>
</dbReference>
<dbReference type="AlphaFoldDB" id="A0A450WJT1"/>
<reference evidence="2" key="1">
    <citation type="submission" date="2019-02" db="EMBL/GenBank/DDBJ databases">
        <authorList>
            <person name="Gruber-Vodicka R. H."/>
            <person name="Seah K. B. B."/>
        </authorList>
    </citation>
    <scope>NUCLEOTIDE SEQUENCE</scope>
    <source>
        <strain evidence="2">BECK_S313</strain>
    </source>
</reference>
<dbReference type="CDD" id="cd09854">
    <property type="entry name" value="PIN_VapC-like"/>
    <property type="match status" value="1"/>
</dbReference>
<dbReference type="Pfam" id="PF13470">
    <property type="entry name" value="PIN_3"/>
    <property type="match status" value="1"/>
</dbReference>
<gene>
    <name evidence="2" type="ORF">BECKLPF1236B_GA0070989_11141</name>
</gene>
<feature type="domain" description="PIN" evidence="1">
    <location>
        <begin position="2"/>
        <end position="114"/>
    </location>
</feature>